<dbReference type="SUPFAM" id="SSF81345">
    <property type="entry name" value="ABC transporter involved in vitamin B12 uptake, BtuC"/>
    <property type="match status" value="1"/>
</dbReference>
<evidence type="ECO:0000256" key="13">
    <source>
        <dbReference type="RuleBase" id="RU003943"/>
    </source>
</evidence>
<evidence type="ECO:0000256" key="7">
    <source>
        <dbReference type="ARBA" id="ARBA00022833"/>
    </source>
</evidence>
<comment type="similarity">
    <text evidence="3 13">Belongs to the ABC-3 integral membrane protein family.</text>
</comment>
<sequence>MFFEIINEYFFINGIIAILIVSLVTGSLGSFMIWKNLSYLGDSISHSSILGVALAVLLDISISSGILCISIIFALLLSYSINRIYSIDTVLNIVTNVIMSLGMILLSFFPAASNNIIHSLFGDVLMLTSKDLIIMALVALVIIILIIYRWKYWLIISISNDLSASEGVNIGFIKLEFLVILSVFIAFAAQLVGILLITAFLVIPAATARLVSKTPLQMIIISTIISIFSGIIGLLLSERFDIFPGPLIIMVSFVLLLFMYCVNRFTS</sequence>
<reference evidence="15 16" key="1">
    <citation type="submission" date="2015-02" db="EMBL/GenBank/DDBJ databases">
        <title>Genome Sequencing of Rickettsiales.</title>
        <authorList>
            <person name="Daugherty S.C."/>
            <person name="Su Q."/>
            <person name="Abolude K."/>
            <person name="Beier-Sexton M."/>
            <person name="Carlyon J.A."/>
            <person name="Carter R."/>
            <person name="Day N.P."/>
            <person name="Dumler S.J."/>
            <person name="Dyachenko V."/>
            <person name="Godinez A."/>
            <person name="Kurtti T.J."/>
            <person name="Lichay M."/>
            <person name="Mullins K.E."/>
            <person name="Ott S."/>
            <person name="Pappas-Brown V."/>
            <person name="Paris D.H."/>
            <person name="Patel P."/>
            <person name="Richards A.L."/>
            <person name="Sadzewicz L."/>
            <person name="Sears K."/>
            <person name="Seidman D."/>
            <person name="Sengamalay N."/>
            <person name="Stenos J."/>
            <person name="Tallon L.J."/>
            <person name="Vincent G."/>
            <person name="Fraser C.M."/>
            <person name="Munderloh U."/>
            <person name="Dunning-Hotopp J.C."/>
        </authorList>
    </citation>
    <scope>NUCLEOTIDE SEQUENCE [LARGE SCALE GENOMIC DNA]</scope>
    <source>
        <strain evidence="15 16">EmCRT</strain>
    </source>
</reference>
<dbReference type="Pfam" id="PF00950">
    <property type="entry name" value="ABC-3"/>
    <property type="match status" value="1"/>
</dbReference>
<evidence type="ECO:0000313" key="15">
    <source>
        <dbReference type="EMBL" id="KJV65372.1"/>
    </source>
</evidence>
<keyword evidence="7" id="KW-0862">Zinc</keyword>
<keyword evidence="6 13" id="KW-0812">Transmembrane</keyword>
<comment type="caution">
    <text evidence="15">The sequence shown here is derived from an EMBL/GenBank/DDBJ whole genome shotgun (WGS) entry which is preliminary data.</text>
</comment>
<dbReference type="GO" id="GO:0006829">
    <property type="term" value="P:zinc ion transport"/>
    <property type="evidence" value="ECO:0007669"/>
    <property type="project" value="UniProtKB-KW"/>
</dbReference>
<keyword evidence="11 14" id="KW-0472">Membrane</keyword>
<protein>
    <recommendedName>
        <fullName evidence="12">High-affinity zinc uptake system membrane protein ZnuB</fullName>
    </recommendedName>
</protein>
<feature type="transmembrane region" description="Helical" evidence="14">
    <location>
        <begin position="49"/>
        <end position="77"/>
    </location>
</feature>
<dbReference type="AlphaFoldDB" id="A0A0F3NCB8"/>
<keyword evidence="4 13" id="KW-0813">Transport</keyword>
<evidence type="ECO:0000256" key="1">
    <source>
        <dbReference type="ARBA" id="ARBA00002313"/>
    </source>
</evidence>
<feature type="transmembrane region" description="Helical" evidence="14">
    <location>
        <begin position="171"/>
        <end position="188"/>
    </location>
</feature>
<dbReference type="RefSeq" id="WP_045804693.1">
    <property type="nucleotide sequence ID" value="NZ_LANU01000002.1"/>
</dbReference>
<organism evidence="15 16">
    <name type="scientific">Ehrlichia cf. muris str. EmCRT</name>
    <dbReference type="NCBI Taxonomy" id="1359167"/>
    <lineage>
        <taxon>Bacteria</taxon>
        <taxon>Pseudomonadati</taxon>
        <taxon>Pseudomonadota</taxon>
        <taxon>Alphaproteobacteria</taxon>
        <taxon>Rickettsiales</taxon>
        <taxon>Anaplasmataceae</taxon>
        <taxon>Ehrlichia</taxon>
    </lineage>
</organism>
<evidence type="ECO:0000256" key="12">
    <source>
        <dbReference type="ARBA" id="ARBA00040080"/>
    </source>
</evidence>
<dbReference type="PANTHER" id="PTHR30477:SF23">
    <property type="entry name" value="HIGH-AFFINITY ZINC UPTAKE SYSTEM MEMBRANE PROTEIN ZNUB"/>
    <property type="match status" value="1"/>
</dbReference>
<evidence type="ECO:0000256" key="5">
    <source>
        <dbReference type="ARBA" id="ARBA00022475"/>
    </source>
</evidence>
<dbReference type="Proteomes" id="UP000033546">
    <property type="component" value="Unassembled WGS sequence"/>
</dbReference>
<evidence type="ECO:0000256" key="6">
    <source>
        <dbReference type="ARBA" id="ARBA00022692"/>
    </source>
</evidence>
<dbReference type="InterPro" id="IPR037294">
    <property type="entry name" value="ABC_BtuC-like"/>
</dbReference>
<proteinExistence type="inferred from homology"/>
<dbReference type="PANTHER" id="PTHR30477">
    <property type="entry name" value="ABC-TRANSPORTER METAL-BINDING PROTEIN"/>
    <property type="match status" value="1"/>
</dbReference>
<name>A0A0F3NCB8_9RICK</name>
<dbReference type="Gene3D" id="1.10.3470.10">
    <property type="entry name" value="ABC transporter involved in vitamin B12 uptake, BtuC"/>
    <property type="match status" value="1"/>
</dbReference>
<accession>A0A0F3NCB8</accession>
<feature type="transmembrane region" description="Helical" evidence="14">
    <location>
        <begin position="242"/>
        <end position="262"/>
    </location>
</feature>
<feature type="transmembrane region" description="Helical" evidence="14">
    <location>
        <begin position="218"/>
        <end position="236"/>
    </location>
</feature>
<dbReference type="PATRIC" id="fig|1359167.3.peg.299"/>
<keyword evidence="8" id="KW-0864">Zinc transport</keyword>
<feature type="transmembrane region" description="Helical" evidence="14">
    <location>
        <begin position="89"/>
        <end position="112"/>
    </location>
</feature>
<comment type="function">
    <text evidence="1">Involved in the high-affinity zinc uptake transport system.</text>
</comment>
<keyword evidence="9 14" id="KW-1133">Transmembrane helix</keyword>
<keyword evidence="10" id="KW-0406">Ion transport</keyword>
<dbReference type="GO" id="GO:0010043">
    <property type="term" value="P:response to zinc ion"/>
    <property type="evidence" value="ECO:0007669"/>
    <property type="project" value="TreeGrafter"/>
</dbReference>
<dbReference type="InterPro" id="IPR001626">
    <property type="entry name" value="ABC_TroCD"/>
</dbReference>
<evidence type="ECO:0000256" key="4">
    <source>
        <dbReference type="ARBA" id="ARBA00022448"/>
    </source>
</evidence>
<dbReference type="GO" id="GO:0055085">
    <property type="term" value="P:transmembrane transport"/>
    <property type="evidence" value="ECO:0007669"/>
    <property type="project" value="InterPro"/>
</dbReference>
<evidence type="ECO:0000256" key="9">
    <source>
        <dbReference type="ARBA" id="ARBA00022989"/>
    </source>
</evidence>
<gene>
    <name evidence="15" type="ORF">EMUCRT_0312</name>
</gene>
<evidence type="ECO:0000256" key="8">
    <source>
        <dbReference type="ARBA" id="ARBA00022906"/>
    </source>
</evidence>
<feature type="transmembrane region" description="Helical" evidence="14">
    <location>
        <begin position="12"/>
        <end position="34"/>
    </location>
</feature>
<feature type="transmembrane region" description="Helical" evidence="14">
    <location>
        <begin position="132"/>
        <end position="150"/>
    </location>
</feature>
<evidence type="ECO:0000256" key="3">
    <source>
        <dbReference type="ARBA" id="ARBA00008034"/>
    </source>
</evidence>
<comment type="subcellular location">
    <subcellularLocation>
        <location evidence="2 13">Cell membrane</location>
        <topology evidence="2 13">Multi-pass membrane protein</topology>
    </subcellularLocation>
</comment>
<keyword evidence="5" id="KW-1003">Cell membrane</keyword>
<dbReference type="GO" id="GO:0043190">
    <property type="term" value="C:ATP-binding cassette (ABC) transporter complex"/>
    <property type="evidence" value="ECO:0007669"/>
    <property type="project" value="InterPro"/>
</dbReference>
<evidence type="ECO:0000256" key="14">
    <source>
        <dbReference type="SAM" id="Phobius"/>
    </source>
</evidence>
<evidence type="ECO:0000313" key="16">
    <source>
        <dbReference type="Proteomes" id="UP000033546"/>
    </source>
</evidence>
<dbReference type="EMBL" id="LANU01000002">
    <property type="protein sequence ID" value="KJV65372.1"/>
    <property type="molecule type" value="Genomic_DNA"/>
</dbReference>
<evidence type="ECO:0000256" key="2">
    <source>
        <dbReference type="ARBA" id="ARBA00004651"/>
    </source>
</evidence>
<evidence type="ECO:0000256" key="10">
    <source>
        <dbReference type="ARBA" id="ARBA00023065"/>
    </source>
</evidence>
<evidence type="ECO:0000256" key="11">
    <source>
        <dbReference type="ARBA" id="ARBA00023136"/>
    </source>
</evidence>